<feature type="domain" description="HTH lysR-type" evidence="6">
    <location>
        <begin position="2"/>
        <end position="59"/>
    </location>
</feature>
<evidence type="ECO:0000256" key="2">
    <source>
        <dbReference type="ARBA" id="ARBA00023015"/>
    </source>
</evidence>
<dbReference type="PANTHER" id="PTHR30346:SF29">
    <property type="entry name" value="LYSR SUBSTRATE-BINDING"/>
    <property type="match status" value="1"/>
</dbReference>
<evidence type="ECO:0000256" key="5">
    <source>
        <dbReference type="ARBA" id="ARBA00023163"/>
    </source>
</evidence>
<dbReference type="InterPro" id="IPR000847">
    <property type="entry name" value="LysR_HTH_N"/>
</dbReference>
<dbReference type="Proteomes" id="UP001621418">
    <property type="component" value="Chromosome"/>
</dbReference>
<evidence type="ECO:0000313" key="7">
    <source>
        <dbReference type="EMBL" id="WTY37681.1"/>
    </source>
</evidence>
<name>A0ABZ1NCL7_9NOCA</name>
<evidence type="ECO:0000256" key="3">
    <source>
        <dbReference type="ARBA" id="ARBA00023125"/>
    </source>
</evidence>
<dbReference type="PANTHER" id="PTHR30346">
    <property type="entry name" value="TRANSCRIPTIONAL DUAL REGULATOR HCAR-RELATED"/>
    <property type="match status" value="1"/>
</dbReference>
<keyword evidence="4" id="KW-0010">Activator</keyword>
<dbReference type="Gene3D" id="1.10.10.10">
    <property type="entry name" value="Winged helix-like DNA-binding domain superfamily/Winged helix DNA-binding domain"/>
    <property type="match status" value="1"/>
</dbReference>
<gene>
    <name evidence="7" type="ORF">OG308_07530</name>
</gene>
<dbReference type="InterPro" id="IPR036390">
    <property type="entry name" value="WH_DNA-bd_sf"/>
</dbReference>
<keyword evidence="3" id="KW-0238">DNA-binding</keyword>
<organism evidence="7 8">
    <name type="scientific">Nocardia salmonicida</name>
    <dbReference type="NCBI Taxonomy" id="53431"/>
    <lineage>
        <taxon>Bacteria</taxon>
        <taxon>Bacillati</taxon>
        <taxon>Actinomycetota</taxon>
        <taxon>Actinomycetes</taxon>
        <taxon>Mycobacteriales</taxon>
        <taxon>Nocardiaceae</taxon>
        <taxon>Nocardia</taxon>
    </lineage>
</organism>
<protein>
    <submittedName>
        <fullName evidence="7">LysR family transcriptional regulator</fullName>
    </submittedName>
</protein>
<dbReference type="InterPro" id="IPR005119">
    <property type="entry name" value="LysR_subst-bd"/>
</dbReference>
<dbReference type="GeneID" id="91380825"/>
<keyword evidence="5" id="KW-0804">Transcription</keyword>
<accession>A0ABZ1NCL7</accession>
<dbReference type="InterPro" id="IPR036388">
    <property type="entry name" value="WH-like_DNA-bd_sf"/>
</dbReference>
<evidence type="ECO:0000313" key="8">
    <source>
        <dbReference type="Proteomes" id="UP001621418"/>
    </source>
</evidence>
<evidence type="ECO:0000259" key="6">
    <source>
        <dbReference type="PROSITE" id="PS50931"/>
    </source>
</evidence>
<dbReference type="Pfam" id="PF00126">
    <property type="entry name" value="HTH_1"/>
    <property type="match status" value="1"/>
</dbReference>
<dbReference type="PROSITE" id="PS50931">
    <property type="entry name" value="HTH_LYSR"/>
    <property type="match status" value="1"/>
</dbReference>
<dbReference type="SUPFAM" id="SSF53850">
    <property type="entry name" value="Periplasmic binding protein-like II"/>
    <property type="match status" value="1"/>
</dbReference>
<evidence type="ECO:0000256" key="1">
    <source>
        <dbReference type="ARBA" id="ARBA00009437"/>
    </source>
</evidence>
<keyword evidence="2" id="KW-0805">Transcription regulation</keyword>
<dbReference type="Gene3D" id="3.40.190.10">
    <property type="entry name" value="Periplasmic binding protein-like II"/>
    <property type="match status" value="2"/>
</dbReference>
<dbReference type="EMBL" id="CP109527">
    <property type="protein sequence ID" value="WTY37681.1"/>
    <property type="molecule type" value="Genomic_DNA"/>
</dbReference>
<keyword evidence="8" id="KW-1185">Reference proteome</keyword>
<dbReference type="SUPFAM" id="SSF46785">
    <property type="entry name" value="Winged helix' DNA-binding domain"/>
    <property type="match status" value="1"/>
</dbReference>
<comment type="similarity">
    <text evidence="1">Belongs to the LysR transcriptional regulatory family.</text>
</comment>
<proteinExistence type="inferred from homology"/>
<evidence type="ECO:0000256" key="4">
    <source>
        <dbReference type="ARBA" id="ARBA00023159"/>
    </source>
</evidence>
<dbReference type="Pfam" id="PF03466">
    <property type="entry name" value="LysR_substrate"/>
    <property type="match status" value="1"/>
</dbReference>
<dbReference type="RefSeq" id="WP_328659123.1">
    <property type="nucleotide sequence ID" value="NZ_CP108014.1"/>
</dbReference>
<sequence>MIDTHRLMIFRSVVATGSVAAAAATLGYSPSAISQHLTALQRETGLRLLERVGRGVEPTPAGRVIAGEAAKVLDELTALGSTVSDLRAGKAARITINSFSSAGTNWMPDVVATLTHEFPDTRVRLRIVDELAAIADNRPDIALTVRLDKPTQVSGYSHRDLITEPYVVVVPGDHELAARTTVDVAELEQYRWIDNDTSHGPCRQAMLNACAAAGFTPRFVVETTDYPSALRFVARGVGLTVVPRLGATDLPSGACALELTNPTPRRTICAHIKDSESYNPVVTRTMELLRAAAVDGRSGGRRLG</sequence>
<reference evidence="7 8" key="1">
    <citation type="submission" date="2022-10" db="EMBL/GenBank/DDBJ databases">
        <title>The complete genomes of actinobacterial strains from the NBC collection.</title>
        <authorList>
            <person name="Joergensen T.S."/>
            <person name="Alvarez Arevalo M."/>
            <person name="Sterndorff E.B."/>
            <person name="Faurdal D."/>
            <person name="Vuksanovic O."/>
            <person name="Mourched A.-S."/>
            <person name="Charusanti P."/>
            <person name="Shaw S."/>
            <person name="Blin K."/>
            <person name="Weber T."/>
        </authorList>
    </citation>
    <scope>NUCLEOTIDE SEQUENCE [LARGE SCALE GENOMIC DNA]</scope>
    <source>
        <strain evidence="7 8">NBC_01413</strain>
    </source>
</reference>